<name>M2T6M5_COCSN</name>
<gene>
    <name evidence="2" type="ORF">COCSADRAFT_216490</name>
</gene>
<keyword evidence="1" id="KW-0812">Transmembrane</keyword>
<feature type="transmembrane region" description="Helical" evidence="1">
    <location>
        <begin position="12"/>
        <end position="39"/>
    </location>
</feature>
<reference evidence="3" key="2">
    <citation type="journal article" date="2013" name="PLoS Genet.">
        <title>Comparative genome structure, secondary metabolite, and effector coding capacity across Cochliobolus pathogens.</title>
        <authorList>
            <person name="Condon B.J."/>
            <person name="Leng Y."/>
            <person name="Wu D."/>
            <person name="Bushley K.E."/>
            <person name="Ohm R.A."/>
            <person name="Otillar R."/>
            <person name="Martin J."/>
            <person name="Schackwitz W."/>
            <person name="Grimwood J."/>
            <person name="MohdZainudin N."/>
            <person name="Xue C."/>
            <person name="Wang R."/>
            <person name="Manning V.A."/>
            <person name="Dhillon B."/>
            <person name="Tu Z.J."/>
            <person name="Steffenson B.J."/>
            <person name="Salamov A."/>
            <person name="Sun H."/>
            <person name="Lowry S."/>
            <person name="LaButti K."/>
            <person name="Han J."/>
            <person name="Copeland A."/>
            <person name="Lindquist E."/>
            <person name="Barry K."/>
            <person name="Schmutz J."/>
            <person name="Baker S.E."/>
            <person name="Ciuffetti L.M."/>
            <person name="Grigoriev I.V."/>
            <person name="Zhong S."/>
            <person name="Turgeon B.G."/>
        </authorList>
    </citation>
    <scope>NUCLEOTIDE SEQUENCE [LARGE SCALE GENOMIC DNA]</scope>
    <source>
        <strain evidence="3">ND90Pr / ATCC 201652</strain>
    </source>
</reference>
<protein>
    <submittedName>
        <fullName evidence="2">Uncharacterized protein</fullName>
    </submittedName>
</protein>
<keyword evidence="1" id="KW-1133">Transmembrane helix</keyword>
<dbReference type="Proteomes" id="UP000016934">
    <property type="component" value="Unassembled WGS sequence"/>
</dbReference>
<accession>M2T6M5</accession>
<dbReference type="HOGENOM" id="CLU_1895820_0_0_1"/>
<evidence type="ECO:0000256" key="1">
    <source>
        <dbReference type="SAM" id="Phobius"/>
    </source>
</evidence>
<keyword evidence="1" id="KW-0472">Membrane</keyword>
<evidence type="ECO:0000313" key="3">
    <source>
        <dbReference type="Proteomes" id="UP000016934"/>
    </source>
</evidence>
<sequence length="155" mass="17843">MCGLSPSEFASLAFSLCLLFLLLFLVHFCFIFLAIFIVFQFRHRGSKLSTRVYALSVLWQIFEQTDRTFLFVAAAKESVDCIYFAPDRDGAVRKFPSIENVIEVRARYSYEREASAKFGRLRRGLEVFEHESSSCSMLSKQKTSRPTIARKVDTL</sequence>
<evidence type="ECO:0000313" key="2">
    <source>
        <dbReference type="EMBL" id="EMD70055.1"/>
    </source>
</evidence>
<dbReference type="RefSeq" id="XP_007695197.1">
    <property type="nucleotide sequence ID" value="XM_007697007.1"/>
</dbReference>
<dbReference type="EMBL" id="KB445637">
    <property type="protein sequence ID" value="EMD70055.1"/>
    <property type="molecule type" value="Genomic_DNA"/>
</dbReference>
<dbReference type="KEGG" id="bsc:COCSADRAFT_216490"/>
<organism evidence="2 3">
    <name type="scientific">Cochliobolus sativus (strain ND90Pr / ATCC 201652)</name>
    <name type="common">Common root rot and spot blotch fungus</name>
    <name type="synonym">Bipolaris sorokiniana</name>
    <dbReference type="NCBI Taxonomy" id="665912"/>
    <lineage>
        <taxon>Eukaryota</taxon>
        <taxon>Fungi</taxon>
        <taxon>Dikarya</taxon>
        <taxon>Ascomycota</taxon>
        <taxon>Pezizomycotina</taxon>
        <taxon>Dothideomycetes</taxon>
        <taxon>Pleosporomycetidae</taxon>
        <taxon>Pleosporales</taxon>
        <taxon>Pleosporineae</taxon>
        <taxon>Pleosporaceae</taxon>
        <taxon>Bipolaris</taxon>
    </lineage>
</organism>
<dbReference type="AlphaFoldDB" id="M2T6M5"/>
<reference evidence="2 3" key="1">
    <citation type="journal article" date="2012" name="PLoS Pathog.">
        <title>Diverse lifestyles and strategies of plant pathogenesis encoded in the genomes of eighteen Dothideomycetes fungi.</title>
        <authorList>
            <person name="Ohm R.A."/>
            <person name="Feau N."/>
            <person name="Henrissat B."/>
            <person name="Schoch C.L."/>
            <person name="Horwitz B.A."/>
            <person name="Barry K.W."/>
            <person name="Condon B.J."/>
            <person name="Copeland A.C."/>
            <person name="Dhillon B."/>
            <person name="Glaser F."/>
            <person name="Hesse C.N."/>
            <person name="Kosti I."/>
            <person name="LaButti K."/>
            <person name="Lindquist E.A."/>
            <person name="Lucas S."/>
            <person name="Salamov A.A."/>
            <person name="Bradshaw R.E."/>
            <person name="Ciuffetti L."/>
            <person name="Hamelin R.C."/>
            <person name="Kema G.H.J."/>
            <person name="Lawrence C."/>
            <person name="Scott J.A."/>
            <person name="Spatafora J.W."/>
            <person name="Turgeon B.G."/>
            <person name="de Wit P.J.G.M."/>
            <person name="Zhong S."/>
            <person name="Goodwin S.B."/>
            <person name="Grigoriev I.V."/>
        </authorList>
    </citation>
    <scope>NUCLEOTIDE SEQUENCE [LARGE SCALE GENOMIC DNA]</scope>
    <source>
        <strain evidence="3">ND90Pr / ATCC 201652</strain>
    </source>
</reference>
<dbReference type="GeneID" id="19134501"/>
<proteinExistence type="predicted"/>
<dbReference type="OrthoDB" id="3693892at2759"/>
<keyword evidence="3" id="KW-1185">Reference proteome</keyword>